<dbReference type="RefSeq" id="WP_386065000.1">
    <property type="nucleotide sequence ID" value="NZ_JBHLTQ010000007.1"/>
</dbReference>
<comment type="function">
    <text evidence="3">Catalyzes the conversion of 3-deoxy-D-arabino-heptulosonate 7-phosphate (DAHP) to dehydroquinate (DHQ).</text>
</comment>
<feature type="domain" description="3-dehydroquinate synthase C-terminal" evidence="12">
    <location>
        <begin position="177"/>
        <end position="320"/>
    </location>
</feature>
<evidence type="ECO:0000313" key="13">
    <source>
        <dbReference type="EMBL" id="MFC0605727.1"/>
    </source>
</evidence>
<dbReference type="EC" id="4.2.3.4" evidence="10"/>
<evidence type="ECO:0000259" key="12">
    <source>
        <dbReference type="Pfam" id="PF24621"/>
    </source>
</evidence>
<evidence type="ECO:0000256" key="1">
    <source>
        <dbReference type="ARBA" id="ARBA00001911"/>
    </source>
</evidence>
<dbReference type="InterPro" id="IPR030963">
    <property type="entry name" value="DHQ_synth_fam"/>
</dbReference>
<proteinExistence type="predicted"/>
<evidence type="ECO:0000256" key="7">
    <source>
        <dbReference type="ARBA" id="ARBA00023027"/>
    </source>
</evidence>
<evidence type="ECO:0000259" key="11">
    <source>
        <dbReference type="Pfam" id="PF01761"/>
    </source>
</evidence>
<keyword evidence="9" id="KW-0170">Cobalt</keyword>
<dbReference type="GO" id="GO:0003856">
    <property type="term" value="F:3-dehydroquinate synthase activity"/>
    <property type="evidence" value="ECO:0007669"/>
    <property type="project" value="UniProtKB-EC"/>
</dbReference>
<dbReference type="InterPro" id="IPR050071">
    <property type="entry name" value="Dehydroquinate_synthase"/>
</dbReference>
<dbReference type="InterPro" id="IPR056179">
    <property type="entry name" value="DHQS_C"/>
</dbReference>
<protein>
    <recommendedName>
        <fullName evidence="10">3-dehydroquinate synthase</fullName>
        <ecNumber evidence="10">4.2.3.4</ecNumber>
    </recommendedName>
</protein>
<dbReference type="Gene3D" id="1.20.1090.10">
    <property type="entry name" value="Dehydroquinate synthase-like - alpha domain"/>
    <property type="match status" value="1"/>
</dbReference>
<evidence type="ECO:0000256" key="8">
    <source>
        <dbReference type="ARBA" id="ARBA00023239"/>
    </source>
</evidence>
<gene>
    <name evidence="13" type="primary">aroB</name>
    <name evidence="13" type="ORF">ACFFGA_14245</name>
</gene>
<dbReference type="CDD" id="cd08195">
    <property type="entry name" value="DHQS"/>
    <property type="match status" value="1"/>
</dbReference>
<evidence type="ECO:0000256" key="3">
    <source>
        <dbReference type="ARBA" id="ARBA00003485"/>
    </source>
</evidence>
<keyword evidence="5" id="KW-0547">Nucleotide-binding</keyword>
<name>A0ABV6QCW9_9FLAO</name>
<organism evidence="13 14">
    <name type="scientific">Winogradskyella pulchriflava</name>
    <dbReference type="NCBI Taxonomy" id="1110688"/>
    <lineage>
        <taxon>Bacteria</taxon>
        <taxon>Pseudomonadati</taxon>
        <taxon>Bacteroidota</taxon>
        <taxon>Flavobacteriia</taxon>
        <taxon>Flavobacteriales</taxon>
        <taxon>Flavobacteriaceae</taxon>
        <taxon>Winogradskyella</taxon>
    </lineage>
</organism>
<dbReference type="InterPro" id="IPR016037">
    <property type="entry name" value="DHQ_synth_AroB"/>
</dbReference>
<comment type="caution">
    <text evidence="13">The sequence shown here is derived from an EMBL/GenBank/DDBJ whole genome shotgun (WGS) entry which is preliminary data.</text>
</comment>
<keyword evidence="8 13" id="KW-0456">Lyase</keyword>
<dbReference type="Pfam" id="PF24621">
    <property type="entry name" value="DHQS_C"/>
    <property type="match status" value="1"/>
</dbReference>
<evidence type="ECO:0000256" key="6">
    <source>
        <dbReference type="ARBA" id="ARBA00022833"/>
    </source>
</evidence>
<accession>A0ABV6QCW9</accession>
<keyword evidence="14" id="KW-1185">Reference proteome</keyword>
<evidence type="ECO:0000256" key="4">
    <source>
        <dbReference type="ARBA" id="ARBA00022723"/>
    </source>
</evidence>
<evidence type="ECO:0000256" key="2">
    <source>
        <dbReference type="ARBA" id="ARBA00001941"/>
    </source>
</evidence>
<dbReference type="PIRSF" id="PIRSF001455">
    <property type="entry name" value="DHQ_synth"/>
    <property type="match status" value="1"/>
</dbReference>
<dbReference type="SUPFAM" id="SSF56796">
    <property type="entry name" value="Dehydroquinate synthase-like"/>
    <property type="match status" value="1"/>
</dbReference>
<comment type="cofactor">
    <cofactor evidence="2">
        <name>Co(2+)</name>
        <dbReference type="ChEBI" id="CHEBI:48828"/>
    </cofactor>
</comment>
<keyword evidence="7" id="KW-0520">NAD</keyword>
<dbReference type="Pfam" id="PF01761">
    <property type="entry name" value="DHQ_synthase"/>
    <property type="match status" value="1"/>
</dbReference>
<dbReference type="PANTHER" id="PTHR43622">
    <property type="entry name" value="3-DEHYDROQUINATE SYNTHASE"/>
    <property type="match status" value="1"/>
</dbReference>
<dbReference type="PANTHER" id="PTHR43622:SF1">
    <property type="entry name" value="3-DEHYDROQUINATE SYNTHASE"/>
    <property type="match status" value="1"/>
</dbReference>
<dbReference type="EMBL" id="JBHLTQ010000007">
    <property type="protein sequence ID" value="MFC0605727.1"/>
    <property type="molecule type" value="Genomic_DNA"/>
</dbReference>
<reference evidence="13 14" key="1">
    <citation type="submission" date="2024-09" db="EMBL/GenBank/DDBJ databases">
        <authorList>
            <person name="Sun Q."/>
            <person name="Mori K."/>
        </authorList>
    </citation>
    <scope>NUCLEOTIDE SEQUENCE [LARGE SCALE GENOMIC DNA]</scope>
    <source>
        <strain evidence="13 14">NCAIM B.02481</strain>
    </source>
</reference>
<sequence>MTSIKTKNAVIHFNKEVYVELNKYIKATKPSNIFVLVDTNTHEDCLPSFLAELKSGEIIVEVMEMPEGEDHKTIDICTGVWEALSDYNADRKSLMINLGGGVVTDLGGFVASTYMRGIDYINIPTSLLAMVDASVGGKTGVDLGTLKNQIGVISEASMVLIDTAFLDTLPPQQMVSGYAEMLKHGLIYDKNYWETLLNFEKLTLSDLDDLIYDSVVIKNKVVTEDPGEQGLRKILNFGHTLGHAIESYFLGNADKTPLLHGEAIAIGMILEAYLSNKTTGLPDSELKAITDGILKTFNKVDISLNDQKFIFNLLKHDKKNSHGIVKFVLLEAIGKPKIDCQVENDLITEAFEYYNSQN</sequence>
<evidence type="ECO:0000256" key="10">
    <source>
        <dbReference type="NCBIfam" id="TIGR01357"/>
    </source>
</evidence>
<keyword evidence="4" id="KW-0479">Metal-binding</keyword>
<evidence type="ECO:0000313" key="14">
    <source>
        <dbReference type="Proteomes" id="UP001589832"/>
    </source>
</evidence>
<comment type="cofactor">
    <cofactor evidence="1">
        <name>NAD(+)</name>
        <dbReference type="ChEBI" id="CHEBI:57540"/>
    </cofactor>
</comment>
<dbReference type="InterPro" id="IPR030960">
    <property type="entry name" value="DHQS/DOIS_N"/>
</dbReference>
<dbReference type="Gene3D" id="3.40.50.1970">
    <property type="match status" value="1"/>
</dbReference>
<feature type="domain" description="3-dehydroquinate synthase N-terminal" evidence="11">
    <location>
        <begin position="63"/>
        <end position="174"/>
    </location>
</feature>
<dbReference type="NCBIfam" id="TIGR01357">
    <property type="entry name" value="aroB"/>
    <property type="match status" value="1"/>
</dbReference>
<dbReference type="Proteomes" id="UP001589832">
    <property type="component" value="Unassembled WGS sequence"/>
</dbReference>
<keyword evidence="6" id="KW-0862">Zinc</keyword>
<evidence type="ECO:0000256" key="5">
    <source>
        <dbReference type="ARBA" id="ARBA00022741"/>
    </source>
</evidence>
<evidence type="ECO:0000256" key="9">
    <source>
        <dbReference type="ARBA" id="ARBA00023285"/>
    </source>
</evidence>